<protein>
    <submittedName>
        <fullName evidence="1">PglZ domain-containing protein</fullName>
    </submittedName>
</protein>
<name>A0A412I383_9BACE</name>
<dbReference type="Pfam" id="PF08665">
    <property type="entry name" value="PglZ"/>
    <property type="match status" value="1"/>
</dbReference>
<dbReference type="AlphaFoldDB" id="A0A412I383"/>
<evidence type="ECO:0000313" key="2">
    <source>
        <dbReference type="Proteomes" id="UP000283341"/>
    </source>
</evidence>
<reference evidence="1 2" key="1">
    <citation type="submission" date="2018-08" db="EMBL/GenBank/DDBJ databases">
        <title>A genome reference for cultivated species of the human gut microbiota.</title>
        <authorList>
            <person name="Zou Y."/>
            <person name="Xue W."/>
            <person name="Luo G."/>
        </authorList>
    </citation>
    <scope>NUCLEOTIDE SEQUENCE [LARGE SCALE GENOMIC DNA]</scope>
    <source>
        <strain evidence="1 2">AF22-3AC</strain>
    </source>
</reference>
<dbReference type="Proteomes" id="UP000283341">
    <property type="component" value="Unassembled WGS sequence"/>
</dbReference>
<organism evidence="1 2">
    <name type="scientific">Bacteroides cellulosilyticus</name>
    <dbReference type="NCBI Taxonomy" id="246787"/>
    <lineage>
        <taxon>Bacteria</taxon>
        <taxon>Pseudomonadati</taxon>
        <taxon>Bacteroidota</taxon>
        <taxon>Bacteroidia</taxon>
        <taxon>Bacteroidales</taxon>
        <taxon>Bacteroidaceae</taxon>
        <taxon>Bacteroides</taxon>
    </lineage>
</organism>
<proteinExistence type="predicted"/>
<dbReference type="SUPFAM" id="SSF53649">
    <property type="entry name" value="Alkaline phosphatase-like"/>
    <property type="match status" value="1"/>
</dbReference>
<dbReference type="RefSeq" id="WP_115473027.1">
    <property type="nucleotide sequence ID" value="NZ_JADNFX010000027.1"/>
</dbReference>
<comment type="caution">
    <text evidence="1">The sequence shown here is derived from an EMBL/GenBank/DDBJ whole genome shotgun (WGS) entry which is preliminary data.</text>
</comment>
<dbReference type="EMBL" id="QRVJ01000042">
    <property type="protein sequence ID" value="RGS31279.1"/>
    <property type="molecule type" value="Genomic_DNA"/>
</dbReference>
<accession>A0A412I383</accession>
<dbReference type="InterPro" id="IPR017850">
    <property type="entry name" value="Alkaline_phosphatase_core_sf"/>
</dbReference>
<sequence length="852" mass="98221">MNTSQQKIYNYFEREPELKVLFIFNDVFLADELSVVEWKAGYRYVDFKGDWFTTKYKLDTEWADEKVILYFHQPSPLQIKSLQEKFPLLDLLVANMEYHHQDYAAYMQQYGLPSNMTLFVEKNIQQLQSDRMLRLLQSHFNDGSISEDVAVRAFLTSYLQQQQRVLDWDYIILRILLQGCSSERSKQTDFYSRLKAAPMVKAALDERLKSIFGCTVDLNTEAKVERLIQVLKYNSIVQNLAPVNADNYKTNRIADSLALQQMNRILELALSSSKTAAALQEVMIELGSDIHDDELIKWYGTEADYYFLPDQLCIPILRTLMEQSIVTEPQKVINRLEELIIKHSGNEDLNIVMDYNLLVARFYEGALSLGSLTLNTPNEYLECYRNVYYLTDQLYRLSIENYYKISPSIVLYETIQKVKYALDIYYAKLCNRINLEWIHCVKESGGLSSVHALRQENFYENQIKPIQKKVVVIISDALRYEVAQELIGALARRKHIAHLNTAIAMLPTETKFCKPALLPHRELRLYSEVDGEQNMGVDNRILNSTVKRTEQVDAYRTGAICIDYDEVAKYDQVKNREIFKHPLVYVMHDTIDDKSHGATAKEVVNSCRDAINELEMLVHKIHETYNVTEVYITADHGFLFNDQQFEEKDKHKVTEPALENKTRYYLTTTGNKVADIAKFPLAEVSGMNAENIYVAVPEGTNRLAAKSGGYMFTHGGASLQEIIIPIIISRQEREDVKQPVGVMVLDRNLSIQASRLRFKLLQTDAVSMDMKARIIHVALYNNDKAVTPVKEFILDSTDVLLDNRKVLVDLTLNQNVDVKVLQLKVYDITDELNPLIKENVTNNTLIGNDFDF</sequence>
<gene>
    <name evidence="1" type="ORF">DWX97_25340</name>
</gene>
<evidence type="ECO:0000313" key="1">
    <source>
        <dbReference type="EMBL" id="RGS31279.1"/>
    </source>
</evidence>